<keyword evidence="4" id="KW-1185">Reference proteome</keyword>
<evidence type="ECO:0000313" key="3">
    <source>
        <dbReference type="EMBL" id="KAG6381778.1"/>
    </source>
</evidence>
<sequence>MATGKSALLLGGTGAVGKKLLAELLASDDWTRLGEYGRRVTVPVSGTSTGASPPKLEQKVIDFEKLDEADLKGGRWDVVFVTLGTTRANAGSVAQFEKIDREYVVRACKAAKTDDPTHEQRVVYLSSTGADPTSRILYSKSKGLTELALARLGYADTLVFRPGFLRGAERPESRIAESVLGFVTSAAAHFSPNVEIEVTLLAKSMAKAGALGSSHIPSDVGATKVDAGQDAWFTVLSNKAAALLGAK</sequence>
<dbReference type="GO" id="GO:0005741">
    <property type="term" value="C:mitochondrial outer membrane"/>
    <property type="evidence" value="ECO:0007669"/>
    <property type="project" value="UniProtKB-SubCell"/>
</dbReference>
<protein>
    <recommendedName>
        <fullName evidence="5">NAD(P)-binding domain-containing protein</fullName>
    </recommendedName>
</protein>
<evidence type="ECO:0000256" key="2">
    <source>
        <dbReference type="ARBA" id="ARBA00006617"/>
    </source>
</evidence>
<gene>
    <name evidence="3" type="ORF">JVT61DRAFT_384</name>
</gene>
<evidence type="ECO:0000256" key="1">
    <source>
        <dbReference type="ARBA" id="ARBA00004450"/>
    </source>
</evidence>
<dbReference type="PANTHER" id="PTHR14097:SF7">
    <property type="entry name" value="OXIDOREDUCTASE HTATIP2"/>
    <property type="match status" value="1"/>
</dbReference>
<dbReference type="AlphaFoldDB" id="A0A8I2Z2U4"/>
<dbReference type="Proteomes" id="UP000683000">
    <property type="component" value="Unassembled WGS sequence"/>
</dbReference>
<accession>A0A8I2Z2U4</accession>
<dbReference type="SUPFAM" id="SSF51735">
    <property type="entry name" value="NAD(P)-binding Rossmann-fold domains"/>
    <property type="match status" value="1"/>
</dbReference>
<evidence type="ECO:0008006" key="5">
    <source>
        <dbReference type="Google" id="ProtNLM"/>
    </source>
</evidence>
<evidence type="ECO:0000313" key="4">
    <source>
        <dbReference type="Proteomes" id="UP000683000"/>
    </source>
</evidence>
<dbReference type="InterPro" id="IPR036291">
    <property type="entry name" value="NAD(P)-bd_dom_sf"/>
</dbReference>
<organism evidence="3 4">
    <name type="scientific">Boletus reticuloceps</name>
    <dbReference type="NCBI Taxonomy" id="495285"/>
    <lineage>
        <taxon>Eukaryota</taxon>
        <taxon>Fungi</taxon>
        <taxon>Dikarya</taxon>
        <taxon>Basidiomycota</taxon>
        <taxon>Agaricomycotina</taxon>
        <taxon>Agaricomycetes</taxon>
        <taxon>Agaricomycetidae</taxon>
        <taxon>Boletales</taxon>
        <taxon>Boletineae</taxon>
        <taxon>Boletaceae</taxon>
        <taxon>Boletoideae</taxon>
        <taxon>Boletus</taxon>
    </lineage>
</organism>
<dbReference type="EMBL" id="JAGFBS010000001">
    <property type="protein sequence ID" value="KAG6381778.1"/>
    <property type="molecule type" value="Genomic_DNA"/>
</dbReference>
<dbReference type="GO" id="GO:0051170">
    <property type="term" value="P:import into nucleus"/>
    <property type="evidence" value="ECO:0007669"/>
    <property type="project" value="TreeGrafter"/>
</dbReference>
<comment type="subcellular location">
    <subcellularLocation>
        <location evidence="1">Mitochondrion outer membrane</location>
        <topology evidence="1">Peripheral membrane protein</topology>
    </subcellularLocation>
</comment>
<dbReference type="PANTHER" id="PTHR14097">
    <property type="entry name" value="OXIDOREDUCTASE HTATIP2"/>
    <property type="match status" value="1"/>
</dbReference>
<dbReference type="OrthoDB" id="430436at2759"/>
<reference evidence="3" key="1">
    <citation type="submission" date="2021-03" db="EMBL/GenBank/DDBJ databases">
        <title>Evolutionary innovations through gain and loss of genes in the ectomycorrhizal Boletales.</title>
        <authorList>
            <person name="Wu G."/>
            <person name="Miyauchi S."/>
            <person name="Morin E."/>
            <person name="Yang Z.-L."/>
            <person name="Xu J."/>
            <person name="Martin F.M."/>
        </authorList>
    </citation>
    <scope>NUCLEOTIDE SEQUENCE</scope>
    <source>
        <strain evidence="3">BR01</strain>
    </source>
</reference>
<dbReference type="Gene3D" id="3.40.50.720">
    <property type="entry name" value="NAD(P)-binding Rossmann-like Domain"/>
    <property type="match status" value="1"/>
</dbReference>
<proteinExistence type="inferred from homology"/>
<comment type="caution">
    <text evidence="3">The sequence shown here is derived from an EMBL/GenBank/DDBJ whole genome shotgun (WGS) entry which is preliminary data.</text>
</comment>
<comment type="similarity">
    <text evidence="2">Belongs to the FMP52 family.</text>
</comment>
<name>A0A8I2Z2U4_9AGAM</name>